<sequence length="389" mass="43377">MARDTSFRFNVPVTVIRDGFAGEERFETKAAIWQGNISLPIKADVEVGDVIQRELPNGKTQCYLVTAVNVLQNPFRGSMDYTEVKFTVLTEALTRSKGNLNDVIPGKFKKTDLRYLAAALAEGVTQDQLNQLELDLPFTTEGSKIKRASAIVQHFFNSDDPDGMFLRMLDFIYFENPYAEQALSSAEYRRLDQNVLKQRNIELGDNGYYVSRPYDQYLASGDPVSDSEASSTTEGNISVSPNAVAPKTIFIVHGHDVNTVNDVRIKVNGLTGIMPEILADSAGRGDTIIEKFERRAAESDYAIVVLTPDDEGRAKNSTSTDLNDRARQNVILELGYFYAKLGRDKVAVIHHAVELPSDIVGVNYIQYGTVTWLEELREELKDAGFKLVK</sequence>
<name>A0A3B0G2W6_PSEPS</name>
<dbReference type="EMBL" id="RBNH01000003">
    <property type="protein sequence ID" value="RKO26129.1"/>
    <property type="molecule type" value="Genomic_DNA"/>
</dbReference>
<reference evidence="3" key="2">
    <citation type="submission" date="2018-10" db="EMBL/GenBank/DDBJ databases">
        <authorList>
            <person name="Wang Y."/>
            <person name="Wang J."/>
            <person name="Yang X."/>
            <person name="Wang Z."/>
            <person name="Huang Y."/>
        </authorList>
    </citation>
    <scope>NUCLEOTIDE SEQUENCE [LARGE SCALE GENOMIC DNA]</scope>
    <source>
        <strain evidence="3">J015</strain>
    </source>
</reference>
<feature type="domain" description="CD-NTase-associated protein 12/Pycsar effector protein TIR" evidence="1">
    <location>
        <begin position="249"/>
        <end position="367"/>
    </location>
</feature>
<reference evidence="2 3" key="1">
    <citation type="submission" date="2018-10" db="EMBL/GenBank/DDBJ databases">
        <title>Genome-guide identification and characterization of bacteria that degrade polycyclic aromatic hydrocarbons and resist hexavalent chromium simultaneously.</title>
        <authorList>
            <person name="Feng H."/>
        </authorList>
    </citation>
    <scope>NUCLEOTIDE SEQUENCE [LARGE SCALE GENOMIC DNA]</scope>
    <source>
        <strain evidence="2 3">J015</strain>
    </source>
</reference>
<comment type="caution">
    <text evidence="2">The sequence shown here is derived from an EMBL/GenBank/DDBJ whole genome shotgun (WGS) entry which is preliminary data.</text>
</comment>
<dbReference type="Proteomes" id="UP000273159">
    <property type="component" value="Unassembled WGS sequence"/>
</dbReference>
<dbReference type="GO" id="GO:0050135">
    <property type="term" value="F:NADP+ nucleosidase activity"/>
    <property type="evidence" value="ECO:0007669"/>
    <property type="project" value="InterPro"/>
</dbReference>
<dbReference type="Pfam" id="PF10137">
    <property type="entry name" value="CAP12-PCTIR_TIR"/>
    <property type="match status" value="1"/>
</dbReference>
<protein>
    <recommendedName>
        <fullName evidence="1">CD-NTase-associated protein 12/Pycsar effector protein TIR domain-containing protein</fullName>
    </recommendedName>
</protein>
<dbReference type="InterPro" id="IPR019302">
    <property type="entry name" value="CAP12/PCTIR_TIR_dom"/>
</dbReference>
<evidence type="ECO:0000259" key="1">
    <source>
        <dbReference type="Pfam" id="PF10137"/>
    </source>
</evidence>
<evidence type="ECO:0000313" key="2">
    <source>
        <dbReference type="EMBL" id="RKO26129.1"/>
    </source>
</evidence>
<proteinExistence type="predicted"/>
<evidence type="ECO:0000313" key="3">
    <source>
        <dbReference type="Proteomes" id="UP000273159"/>
    </source>
</evidence>
<gene>
    <name evidence="2" type="ORF">D7Z96_05135</name>
</gene>
<organism evidence="2 3">
    <name type="scientific">Pseudarthrobacter phenanthrenivorans</name>
    <name type="common">Arthrobacter phenanthrenivorans</name>
    <dbReference type="NCBI Taxonomy" id="361575"/>
    <lineage>
        <taxon>Bacteria</taxon>
        <taxon>Bacillati</taxon>
        <taxon>Actinomycetota</taxon>
        <taxon>Actinomycetes</taxon>
        <taxon>Micrococcales</taxon>
        <taxon>Micrococcaceae</taxon>
        <taxon>Pseudarthrobacter</taxon>
    </lineage>
</organism>
<accession>A0A3B0G2W6</accession>
<dbReference type="RefSeq" id="WP_120691787.1">
    <property type="nucleotide sequence ID" value="NZ_RBNH01000003.1"/>
</dbReference>
<dbReference type="AlphaFoldDB" id="A0A3B0G2W6"/>